<keyword evidence="2" id="KW-1185">Reference proteome</keyword>
<dbReference type="KEGG" id="adin:H7849_18250"/>
<dbReference type="Pfam" id="PF05960">
    <property type="entry name" value="DUF885"/>
    <property type="match status" value="1"/>
</dbReference>
<dbReference type="Proteomes" id="UP000515312">
    <property type="component" value="Chromosome"/>
</dbReference>
<name>A0A7G8BER3_9BACT</name>
<protein>
    <submittedName>
        <fullName evidence="1">DUF885 domain-containing protein</fullName>
    </submittedName>
</protein>
<evidence type="ECO:0000313" key="1">
    <source>
        <dbReference type="EMBL" id="QNI31033.1"/>
    </source>
</evidence>
<dbReference type="RefSeq" id="WP_186741343.1">
    <property type="nucleotide sequence ID" value="NZ_CP060394.1"/>
</dbReference>
<sequence length="570" mass="64030">MAATVAAQTLDVNAKFRDLADQYFERATFAYNPTFGTMAGLHQYDSKLENYSHATVDAQIATLEDFEKKFDDLPAFQMDTSTQADRELVLDDIRSKLLTLQTIKPWEKNPDNYSSGITNSAFVLMERNFAPSDERLRSLIAREKQMPAVFAAARQNLKNPPHIYTEIALEQLPGIISFFESDVPEAFKDATDPATKAEFKKTNAGVIAALKSYESWLKQDLLPRSNGDFRLGAETFSKKLEYDEMVDTPLSKLLDIAYDDMHKNQAEFARVGKEVDPSKTPQEVVEELGSIHPAPDQLLQTFRDTFSGLIAFIQTNRIITIPSDVRPTLEETPPFMRATTQASMDPPGPFETHSTTAYFNVTLPEKGWTAEHIAEHMAAFNVGTVISTSVHEAYPGHYVQFLWTNYAPLSKVRKLIGANTNIEGWAHYCEQMMLDAGYGQPGTGAKDEREAHLIRLGQLQDALLRDARFIVGIKMHTGEITFDQAVDFFVKEGYQSRSVGTVETKRGTADPTYLYYTLGKLQIMKLRADLEKKQGSDFSLQRFHDNFMRQGGAPIKIVRQALLGDNSPTL</sequence>
<dbReference type="PANTHER" id="PTHR33361:SF15">
    <property type="entry name" value="DUF885 FAMILY LIPOPROTEIN"/>
    <property type="match status" value="1"/>
</dbReference>
<dbReference type="PANTHER" id="PTHR33361">
    <property type="entry name" value="GLR0591 PROTEIN"/>
    <property type="match status" value="1"/>
</dbReference>
<dbReference type="AlphaFoldDB" id="A0A7G8BER3"/>
<dbReference type="InterPro" id="IPR010281">
    <property type="entry name" value="DUF885"/>
</dbReference>
<dbReference type="EMBL" id="CP060394">
    <property type="protein sequence ID" value="QNI31033.1"/>
    <property type="molecule type" value="Genomic_DNA"/>
</dbReference>
<proteinExistence type="predicted"/>
<evidence type="ECO:0000313" key="2">
    <source>
        <dbReference type="Proteomes" id="UP000515312"/>
    </source>
</evidence>
<accession>A0A7G8BER3</accession>
<organism evidence="1 2">
    <name type="scientific">Alloacidobacterium dinghuense</name>
    <dbReference type="NCBI Taxonomy" id="2763107"/>
    <lineage>
        <taxon>Bacteria</taxon>
        <taxon>Pseudomonadati</taxon>
        <taxon>Acidobacteriota</taxon>
        <taxon>Terriglobia</taxon>
        <taxon>Terriglobales</taxon>
        <taxon>Acidobacteriaceae</taxon>
        <taxon>Alloacidobacterium</taxon>
    </lineage>
</organism>
<gene>
    <name evidence="1" type="ORF">H7849_18250</name>
</gene>
<reference evidence="1 2" key="1">
    <citation type="submission" date="2020-08" db="EMBL/GenBank/DDBJ databases">
        <title>Edaphobacter telluris sp. nov. and Acidobacterium dinghuensis sp. nov., two acidobacteria isolated from forest soil.</title>
        <authorList>
            <person name="Fu J."/>
            <person name="Qiu L."/>
        </authorList>
    </citation>
    <scope>NUCLEOTIDE SEQUENCE [LARGE SCALE GENOMIC DNA]</scope>
    <source>
        <strain evidence="1">4Y35</strain>
    </source>
</reference>